<dbReference type="Proteomes" id="UP000238811">
    <property type="component" value="Unassembled WGS sequence"/>
</dbReference>
<dbReference type="Proteomes" id="UP000239065">
    <property type="component" value="Unassembled WGS sequence"/>
</dbReference>
<dbReference type="Proteomes" id="UP001164100">
    <property type="component" value="Chromosome"/>
</dbReference>
<evidence type="ECO:0000313" key="3">
    <source>
        <dbReference type="EMBL" id="PRM87947.1"/>
    </source>
</evidence>
<reference evidence="2 7" key="1">
    <citation type="submission" date="2017-04" db="EMBL/GenBank/DDBJ databases">
        <title>Accumulation and expression of multiple antibiotic resistance genes in Arcobacter cryaerophilus that thrives in sewage.</title>
        <authorList>
            <person name="Millar J.A."/>
            <person name="Raghavan R."/>
        </authorList>
    </citation>
    <scope>NUCLEOTIDE SEQUENCE [LARGE SCALE GENOMIC DNA]</scope>
    <source>
        <strain evidence="2 7">AZT-1</strain>
    </source>
</reference>
<dbReference type="SUPFAM" id="SSF46626">
    <property type="entry name" value="Cytochrome c"/>
    <property type="match status" value="1"/>
</dbReference>
<dbReference type="RefSeq" id="WP_066166060.1">
    <property type="nucleotide sequence ID" value="NZ_CP060264.1"/>
</dbReference>
<reference evidence="8 9" key="2">
    <citation type="submission" date="2017-09" db="EMBL/GenBank/DDBJ databases">
        <title>Reassesment of A. cryaerophilus.</title>
        <authorList>
            <person name="Perez-Cataluna A."/>
            <person name="Collado L."/>
            <person name="Salgado O."/>
            <person name="Lefinanco V."/>
            <person name="Figueras M.J."/>
        </authorList>
    </citation>
    <scope>NUCLEOTIDE SEQUENCE [LARGE SCALE GENOMIC DNA]</scope>
    <source>
        <strain evidence="4 8">LMG 10229</strain>
        <strain evidence="3 9">LMG 9861</strain>
    </source>
</reference>
<dbReference type="Proteomes" id="UP000192599">
    <property type="component" value="Unassembled WGS sequence"/>
</dbReference>
<evidence type="ECO:0000313" key="8">
    <source>
        <dbReference type="Proteomes" id="UP000238811"/>
    </source>
</evidence>
<dbReference type="GO" id="GO:0009055">
    <property type="term" value="F:electron transfer activity"/>
    <property type="evidence" value="ECO:0007669"/>
    <property type="project" value="InterPro"/>
</dbReference>
<evidence type="ECO:0000313" key="9">
    <source>
        <dbReference type="Proteomes" id="UP000239065"/>
    </source>
</evidence>
<evidence type="ECO:0000313" key="7">
    <source>
        <dbReference type="Proteomes" id="UP000192599"/>
    </source>
</evidence>
<keyword evidence="1" id="KW-0732">Signal</keyword>
<evidence type="ECO:0000256" key="1">
    <source>
        <dbReference type="SAM" id="SignalP"/>
    </source>
</evidence>
<evidence type="ECO:0000313" key="2">
    <source>
        <dbReference type="EMBL" id="OQR42283.1"/>
    </source>
</evidence>
<feature type="signal peptide" evidence="1">
    <location>
        <begin position="1"/>
        <end position="18"/>
    </location>
</feature>
<dbReference type="Proteomes" id="UP000515842">
    <property type="component" value="Chromosome"/>
</dbReference>
<dbReference type="EMBL" id="CP099556">
    <property type="protein sequence ID" value="UYF44158.1"/>
    <property type="molecule type" value="Genomic_DNA"/>
</dbReference>
<name>A0A1V9VEA3_9BACT</name>
<accession>A0A1V9VEA3</accession>
<gene>
    <name evidence="2" type="ORF">AS859_00565</name>
    <name evidence="4" type="ORF">CJ668_00490</name>
    <name evidence="3" type="ORF">CJ669_05785</name>
    <name evidence="5" type="ORF">HOO34_05005</name>
    <name evidence="6" type="ORF">NGX11_04265</name>
</gene>
<feature type="chain" id="PRO_5041531273" evidence="1">
    <location>
        <begin position="19"/>
        <end position="109"/>
    </location>
</feature>
<reference evidence="5 10" key="3">
    <citation type="journal article" date="2020" name="Front. Microbiol.">
        <title>Genomic Analysis and Antimicrobial Resistance of Aliarcobacter cryaerophilus Strains From German Water Poultry.</title>
        <authorList>
            <person name="Muller E."/>
            <person name="Hotzel H."/>
            <person name="Ahlers C."/>
            <person name="Hanel I."/>
            <person name="Tomaso H."/>
            <person name="Abdel-Glil M.Y."/>
        </authorList>
    </citation>
    <scope>NUCLEOTIDE SEQUENCE [LARGE SCALE GENOMIC DNA]</scope>
    <source>
        <strain evidence="5 10">16CS1285-4</strain>
    </source>
</reference>
<proteinExistence type="predicted"/>
<evidence type="ECO:0000313" key="5">
    <source>
        <dbReference type="EMBL" id="QNM91067.1"/>
    </source>
</evidence>
<dbReference type="AlphaFoldDB" id="A0A1V9VEA3"/>
<reference evidence="6" key="4">
    <citation type="journal article" date="2022" name="Front. Microbiol.">
        <title>Species classification and novel plasmid identifications in Arcobacter cryaerophilus and Arcobacter cryaerophilus-like organisms.</title>
        <authorList>
            <person name="Zhou G."/>
            <person name="Wang M."/>
            <person name="Wang H."/>
            <person name="Chen X."/>
            <person name="Gu Y."/>
            <person name="Shao Z."/>
            <person name="Zhang J."/>
            <person name="Zhang M."/>
        </authorList>
    </citation>
    <scope>NUCLEOTIDE SEQUENCE</scope>
    <source>
        <strain evidence="6">ICDCAC48</strain>
    </source>
</reference>
<organism evidence="2 7">
    <name type="scientific">Aliarcobacter cryaerophilus</name>
    <dbReference type="NCBI Taxonomy" id="28198"/>
    <lineage>
        <taxon>Bacteria</taxon>
        <taxon>Pseudomonadati</taxon>
        <taxon>Campylobacterota</taxon>
        <taxon>Epsilonproteobacteria</taxon>
        <taxon>Campylobacterales</taxon>
        <taxon>Arcobacteraceae</taxon>
        <taxon>Aliarcobacter</taxon>
    </lineage>
</organism>
<evidence type="ECO:0000313" key="10">
    <source>
        <dbReference type="Proteomes" id="UP000515842"/>
    </source>
</evidence>
<evidence type="ECO:0000313" key="4">
    <source>
        <dbReference type="EMBL" id="PRN01490.1"/>
    </source>
</evidence>
<protein>
    <submittedName>
        <fullName evidence="6">Cytochrome C</fullName>
    </submittedName>
</protein>
<evidence type="ECO:0000313" key="6">
    <source>
        <dbReference type="EMBL" id="UYF44158.1"/>
    </source>
</evidence>
<dbReference type="EMBL" id="NXGD01000001">
    <property type="protein sequence ID" value="PRN01490.1"/>
    <property type="molecule type" value="Genomic_DNA"/>
</dbReference>
<dbReference type="GO" id="GO:0020037">
    <property type="term" value="F:heme binding"/>
    <property type="evidence" value="ECO:0007669"/>
    <property type="project" value="InterPro"/>
</dbReference>
<dbReference type="EMBL" id="NXGJ01000005">
    <property type="protein sequence ID" value="PRM87947.1"/>
    <property type="molecule type" value="Genomic_DNA"/>
</dbReference>
<dbReference type="Gene3D" id="1.10.760.10">
    <property type="entry name" value="Cytochrome c-like domain"/>
    <property type="match status" value="1"/>
</dbReference>
<dbReference type="EMBL" id="CP060693">
    <property type="protein sequence ID" value="QNM91067.1"/>
    <property type="molecule type" value="Genomic_DNA"/>
</dbReference>
<sequence>MKKVLLILLASSSIFLQAQKIDSESGLIIAKGFETVKANCTVCHSAKFITTQKGDRDTWKAMIVWMQRTQGLWQFTPEIEDEILTYLETNYPPGNVYRRANLKIKDMPN</sequence>
<dbReference type="InterPro" id="IPR036909">
    <property type="entry name" value="Cyt_c-like_dom_sf"/>
</dbReference>
<dbReference type="EMBL" id="LNTC01000003">
    <property type="protein sequence ID" value="OQR42283.1"/>
    <property type="molecule type" value="Genomic_DNA"/>
</dbReference>